<comment type="caution">
    <text evidence="1">The sequence shown here is derived from an EMBL/GenBank/DDBJ whole genome shotgun (WGS) entry which is preliminary data.</text>
</comment>
<name>A0ABR0T2Z9_9HYPO</name>
<evidence type="ECO:0000313" key="2">
    <source>
        <dbReference type="Proteomes" id="UP001338125"/>
    </source>
</evidence>
<protein>
    <recommendedName>
        <fullName evidence="3">F-box domain-containing protein</fullName>
    </recommendedName>
</protein>
<evidence type="ECO:0000313" key="1">
    <source>
        <dbReference type="EMBL" id="KAK5998808.1"/>
    </source>
</evidence>
<gene>
    <name evidence="1" type="ORF">PT974_01191</name>
</gene>
<keyword evidence="2" id="KW-1185">Reference proteome</keyword>
<organism evidence="1 2">
    <name type="scientific">Cladobotryum mycophilum</name>
    <dbReference type="NCBI Taxonomy" id="491253"/>
    <lineage>
        <taxon>Eukaryota</taxon>
        <taxon>Fungi</taxon>
        <taxon>Dikarya</taxon>
        <taxon>Ascomycota</taxon>
        <taxon>Pezizomycotina</taxon>
        <taxon>Sordariomycetes</taxon>
        <taxon>Hypocreomycetidae</taxon>
        <taxon>Hypocreales</taxon>
        <taxon>Hypocreaceae</taxon>
        <taxon>Cladobotryum</taxon>
    </lineage>
</organism>
<dbReference type="Proteomes" id="UP001338125">
    <property type="component" value="Unassembled WGS sequence"/>
</dbReference>
<evidence type="ECO:0008006" key="3">
    <source>
        <dbReference type="Google" id="ProtNLM"/>
    </source>
</evidence>
<dbReference type="EMBL" id="JAVFKD010000001">
    <property type="protein sequence ID" value="KAK5998808.1"/>
    <property type="molecule type" value="Genomic_DNA"/>
</dbReference>
<accession>A0ABR0T2Z9</accession>
<proteinExistence type="predicted"/>
<reference evidence="1 2" key="1">
    <citation type="submission" date="2024-01" db="EMBL/GenBank/DDBJ databases">
        <title>Complete genome of Cladobotryum mycophilum ATHUM6906.</title>
        <authorList>
            <person name="Christinaki A.C."/>
            <person name="Myridakis A.I."/>
            <person name="Kouvelis V.N."/>
        </authorList>
    </citation>
    <scope>NUCLEOTIDE SEQUENCE [LARGE SCALE GENOMIC DNA]</scope>
    <source>
        <strain evidence="1 2">ATHUM6906</strain>
    </source>
</reference>
<sequence length="310" mass="35895">MPSIQSLPDHIIIDIIALALGLPATSLKPVKDSAALATLRSLRLVSSRVYALTNYVYYNKHVFKARCCTKLHALAASPNLRLMRNMSIVLFSDCTDFEVPPIDPGPVAAYSAWPILRLPTELQRLYLSPPGLSWPFFTDHDRTHPMLSLGLRRLKNLRELYLDFHKDWLRFDLFSSIFSKCTWMHVTLAFSQEQLPSLKSLTLDCILYNDHVDYIFYPYRMELFSPEAIMAMNPLEEFKWVHYNMERLAPGEQRRHGATLKTLNLDYGTFPAACTRLRERDVKLFLAKMPGLKRVRIHAPKIDVDINEWR</sequence>
<dbReference type="SUPFAM" id="SSF52047">
    <property type="entry name" value="RNI-like"/>
    <property type="match status" value="1"/>
</dbReference>